<keyword evidence="1" id="KW-0547">Nucleotide-binding</keyword>
<reference evidence="9 10" key="1">
    <citation type="journal article" date="2016" name="Genome Announc.">
        <title>First Complete Genome Sequence of a Subdivision 6 Acidobacterium Strain.</title>
        <authorList>
            <person name="Huang S."/>
            <person name="Vieira S."/>
            <person name="Bunk B."/>
            <person name="Riedel T."/>
            <person name="Sproer C."/>
            <person name="Overmann J."/>
        </authorList>
    </citation>
    <scope>NUCLEOTIDE SEQUENCE [LARGE SCALE GENOMIC DNA]</scope>
    <source>
        <strain evidence="10">DSM 100886 HEG_-6_39</strain>
    </source>
</reference>
<dbReference type="PROSITE" id="PS00676">
    <property type="entry name" value="SIGMA54_INTERACT_2"/>
    <property type="match status" value="1"/>
</dbReference>
<keyword evidence="2" id="KW-0067">ATP-binding</keyword>
<keyword evidence="3" id="KW-0805">Transcription regulation</keyword>
<dbReference type="GO" id="GO:0006355">
    <property type="term" value="P:regulation of DNA-templated transcription"/>
    <property type="evidence" value="ECO:0007669"/>
    <property type="project" value="InterPro"/>
</dbReference>
<dbReference type="AlphaFoldDB" id="A0A143PJZ4"/>
<dbReference type="STRING" id="1855912.LuPra_01277"/>
<dbReference type="InterPro" id="IPR027417">
    <property type="entry name" value="P-loop_NTPase"/>
</dbReference>
<dbReference type="EMBL" id="CP015136">
    <property type="protein sequence ID" value="AMY08089.1"/>
    <property type="molecule type" value="Genomic_DNA"/>
</dbReference>
<dbReference type="PROSITE" id="PS50110">
    <property type="entry name" value="RESPONSE_REGULATORY"/>
    <property type="match status" value="1"/>
</dbReference>
<dbReference type="InterPro" id="IPR011006">
    <property type="entry name" value="CheY-like_superfamily"/>
</dbReference>
<dbReference type="PANTHER" id="PTHR32071">
    <property type="entry name" value="TRANSCRIPTIONAL REGULATORY PROTEIN"/>
    <property type="match status" value="1"/>
</dbReference>
<dbReference type="InterPro" id="IPR025943">
    <property type="entry name" value="Sigma_54_int_dom_ATP-bd_2"/>
</dbReference>
<evidence type="ECO:0000259" key="8">
    <source>
        <dbReference type="PROSITE" id="PS50110"/>
    </source>
</evidence>
<dbReference type="InterPro" id="IPR001789">
    <property type="entry name" value="Sig_transdc_resp-reg_receiver"/>
</dbReference>
<dbReference type="CDD" id="cd00009">
    <property type="entry name" value="AAA"/>
    <property type="match status" value="1"/>
</dbReference>
<evidence type="ECO:0000259" key="7">
    <source>
        <dbReference type="PROSITE" id="PS50045"/>
    </source>
</evidence>
<protein>
    <submittedName>
        <fullName evidence="9">Transcriptional regulatory protein ZraR</fullName>
    </submittedName>
</protein>
<dbReference type="InterPro" id="IPR058031">
    <property type="entry name" value="AAA_lid_NorR"/>
</dbReference>
<dbReference type="Gene3D" id="3.40.50.2300">
    <property type="match status" value="1"/>
</dbReference>
<proteinExistence type="predicted"/>
<dbReference type="RefSeq" id="WP_110169954.1">
    <property type="nucleotide sequence ID" value="NZ_CP015136.1"/>
</dbReference>
<dbReference type="OrthoDB" id="9803970at2"/>
<feature type="modified residue" description="4-aspartylphosphate" evidence="6">
    <location>
        <position position="51"/>
    </location>
</feature>
<dbReference type="SUPFAM" id="SSF52540">
    <property type="entry name" value="P-loop containing nucleoside triphosphate hydrolases"/>
    <property type="match status" value="1"/>
</dbReference>
<evidence type="ECO:0000256" key="1">
    <source>
        <dbReference type="ARBA" id="ARBA00022741"/>
    </source>
</evidence>
<dbReference type="SMART" id="SM00382">
    <property type="entry name" value="AAA"/>
    <property type="match status" value="1"/>
</dbReference>
<dbReference type="InterPro" id="IPR002197">
    <property type="entry name" value="HTH_Fis"/>
</dbReference>
<dbReference type="InterPro" id="IPR003593">
    <property type="entry name" value="AAA+_ATPase"/>
</dbReference>
<dbReference type="Gene3D" id="3.40.50.300">
    <property type="entry name" value="P-loop containing nucleotide triphosphate hydrolases"/>
    <property type="match status" value="1"/>
</dbReference>
<evidence type="ECO:0000256" key="5">
    <source>
        <dbReference type="ARBA" id="ARBA00023163"/>
    </source>
</evidence>
<dbReference type="SUPFAM" id="SSF46689">
    <property type="entry name" value="Homeodomain-like"/>
    <property type="match status" value="1"/>
</dbReference>
<reference evidence="10" key="2">
    <citation type="submission" date="2016-04" db="EMBL/GenBank/DDBJ databases">
        <title>First Complete Genome Sequence of a Subdivision 6 Acidobacterium.</title>
        <authorList>
            <person name="Huang S."/>
            <person name="Vieira S."/>
            <person name="Bunk B."/>
            <person name="Riedel T."/>
            <person name="Sproeer C."/>
            <person name="Overmann J."/>
        </authorList>
    </citation>
    <scope>NUCLEOTIDE SEQUENCE [LARGE SCALE GENOMIC DNA]</scope>
    <source>
        <strain evidence="10">DSM 100886 HEG_-6_39</strain>
    </source>
</reference>
<dbReference type="SMART" id="SM00448">
    <property type="entry name" value="REC"/>
    <property type="match status" value="1"/>
</dbReference>
<organism evidence="9 10">
    <name type="scientific">Luteitalea pratensis</name>
    <dbReference type="NCBI Taxonomy" id="1855912"/>
    <lineage>
        <taxon>Bacteria</taxon>
        <taxon>Pseudomonadati</taxon>
        <taxon>Acidobacteriota</taxon>
        <taxon>Vicinamibacteria</taxon>
        <taxon>Vicinamibacterales</taxon>
        <taxon>Vicinamibacteraceae</taxon>
        <taxon>Luteitalea</taxon>
    </lineage>
</organism>
<evidence type="ECO:0000313" key="10">
    <source>
        <dbReference type="Proteomes" id="UP000076079"/>
    </source>
</evidence>
<dbReference type="GO" id="GO:0043565">
    <property type="term" value="F:sequence-specific DNA binding"/>
    <property type="evidence" value="ECO:0007669"/>
    <property type="project" value="InterPro"/>
</dbReference>
<dbReference type="InterPro" id="IPR002078">
    <property type="entry name" value="Sigma_54_int"/>
</dbReference>
<dbReference type="Pfam" id="PF02954">
    <property type="entry name" value="HTH_8"/>
    <property type="match status" value="1"/>
</dbReference>
<dbReference type="FunFam" id="3.40.50.300:FF:000006">
    <property type="entry name" value="DNA-binding transcriptional regulator NtrC"/>
    <property type="match status" value="1"/>
</dbReference>
<dbReference type="Pfam" id="PF00158">
    <property type="entry name" value="Sigma54_activat"/>
    <property type="match status" value="1"/>
</dbReference>
<dbReference type="Proteomes" id="UP000076079">
    <property type="component" value="Chromosome"/>
</dbReference>
<dbReference type="Pfam" id="PF25601">
    <property type="entry name" value="AAA_lid_14"/>
    <property type="match status" value="1"/>
</dbReference>
<evidence type="ECO:0000313" key="9">
    <source>
        <dbReference type="EMBL" id="AMY08089.1"/>
    </source>
</evidence>
<dbReference type="PATRIC" id="fig|1813736.3.peg.1324"/>
<evidence type="ECO:0000256" key="6">
    <source>
        <dbReference type="PROSITE-ProRule" id="PRU00169"/>
    </source>
</evidence>
<dbReference type="Pfam" id="PF00072">
    <property type="entry name" value="Response_reg"/>
    <property type="match status" value="1"/>
</dbReference>
<sequence>MATILVADDEQLIRWSLSERLQADGLRIIEAATGQEAIDKVHEGVDLVLLDFKLPDIDGVTVLRQIKEHDPDVVVILLTAYATVDTAVEAMKTGAYHVANKPFNVDAVSDLVAKALETTQLRREVRSLRAEKAQPYSPERIVGDSPPMIRVKALLRRVATSPASTVLLTGESGTGKDLAAKVLHFNSDRSHKPFVNITCSAIPETLLESELFGHERGAFTDARQQKRGLLESADGGTVYLDEIGEMVPALQAKLLRVLEEKAFKRVGGQHDVRVDVRIVAATNRNLEDQVKGGHFRSDLYYRLNVLPIELPALRSHLEDVPALVAFYVDQFNREFRKSVRGASPTALKAMQHYGWPGNIRELRNAVERAMLLTDAPWLEPLDFPALAGGAPVSAGVSLPAEGVNLEELERSLVVQALERSGGNQTRAATMLGLNRDQIRYRIEKFGLAKTTT</sequence>
<dbReference type="PROSITE" id="PS50045">
    <property type="entry name" value="SIGMA54_INTERACT_4"/>
    <property type="match status" value="1"/>
</dbReference>
<evidence type="ECO:0000256" key="4">
    <source>
        <dbReference type="ARBA" id="ARBA00023125"/>
    </source>
</evidence>
<dbReference type="PRINTS" id="PR01590">
    <property type="entry name" value="HTHFIS"/>
</dbReference>
<keyword evidence="4" id="KW-0238">DNA-binding</keyword>
<dbReference type="KEGG" id="abac:LuPra_01277"/>
<name>A0A143PJZ4_LUTPR</name>
<dbReference type="SUPFAM" id="SSF52172">
    <property type="entry name" value="CheY-like"/>
    <property type="match status" value="1"/>
</dbReference>
<dbReference type="Gene3D" id="1.10.8.60">
    <property type="match status" value="1"/>
</dbReference>
<keyword evidence="5" id="KW-0804">Transcription</keyword>
<dbReference type="InterPro" id="IPR025944">
    <property type="entry name" value="Sigma_54_int_dom_CS"/>
</dbReference>
<feature type="domain" description="Response regulatory" evidence="8">
    <location>
        <begin position="3"/>
        <end position="116"/>
    </location>
</feature>
<evidence type="ECO:0000256" key="2">
    <source>
        <dbReference type="ARBA" id="ARBA00022840"/>
    </source>
</evidence>
<feature type="domain" description="Sigma-54 factor interaction" evidence="7">
    <location>
        <begin position="141"/>
        <end position="371"/>
    </location>
</feature>
<evidence type="ECO:0000256" key="3">
    <source>
        <dbReference type="ARBA" id="ARBA00023015"/>
    </source>
</evidence>
<dbReference type="InterPro" id="IPR009057">
    <property type="entry name" value="Homeodomain-like_sf"/>
</dbReference>
<dbReference type="GO" id="GO:0005524">
    <property type="term" value="F:ATP binding"/>
    <property type="evidence" value="ECO:0007669"/>
    <property type="project" value="UniProtKB-KW"/>
</dbReference>
<dbReference type="PANTHER" id="PTHR32071:SF113">
    <property type="entry name" value="ALGINATE BIOSYNTHESIS TRANSCRIPTIONAL REGULATORY PROTEIN ALGB"/>
    <property type="match status" value="1"/>
</dbReference>
<dbReference type="PROSITE" id="PS00688">
    <property type="entry name" value="SIGMA54_INTERACT_3"/>
    <property type="match status" value="1"/>
</dbReference>
<dbReference type="Gene3D" id="1.10.10.60">
    <property type="entry name" value="Homeodomain-like"/>
    <property type="match status" value="1"/>
</dbReference>
<accession>A0A143PJZ4</accession>
<gene>
    <name evidence="9" type="primary">zraR_6</name>
    <name evidence="9" type="ORF">LuPra_01277</name>
</gene>
<keyword evidence="6" id="KW-0597">Phosphoprotein</keyword>
<dbReference type="GO" id="GO:0000160">
    <property type="term" value="P:phosphorelay signal transduction system"/>
    <property type="evidence" value="ECO:0007669"/>
    <property type="project" value="InterPro"/>
</dbReference>
<keyword evidence="10" id="KW-1185">Reference proteome</keyword>